<dbReference type="InterPro" id="IPR051287">
    <property type="entry name" value="TCR_variable_region"/>
</dbReference>
<evidence type="ECO:0000256" key="4">
    <source>
        <dbReference type="ARBA" id="ARBA00023319"/>
    </source>
</evidence>
<keyword evidence="2" id="KW-1064">Adaptive immunity</keyword>
<dbReference type="PANTHER" id="PTHR19367:SF18">
    <property type="entry name" value="T CELL RECEPTOR ALPHA VARIABLE 16"/>
    <property type="match status" value="1"/>
</dbReference>
<dbReference type="Proteomes" id="UP000694701">
    <property type="component" value="Unplaced"/>
</dbReference>
<evidence type="ECO:0000313" key="7">
    <source>
        <dbReference type="Ensembl" id="ENSCCRP00020075127.1"/>
    </source>
</evidence>
<dbReference type="InterPro" id="IPR013783">
    <property type="entry name" value="Ig-like_fold"/>
</dbReference>
<keyword evidence="4" id="KW-0393">Immunoglobulin domain</keyword>
<evidence type="ECO:0000256" key="1">
    <source>
        <dbReference type="ARBA" id="ARBA00022729"/>
    </source>
</evidence>
<accession>A0A8C2PQ57</accession>
<dbReference type="PANTHER" id="PTHR19367">
    <property type="entry name" value="T-CELL RECEPTOR ALPHA CHAIN V REGION"/>
    <property type="match status" value="1"/>
</dbReference>
<dbReference type="AlphaFoldDB" id="A0A8C2PQ57"/>
<organism evidence="7 8">
    <name type="scientific">Cyprinus carpio</name>
    <name type="common">Common carp</name>
    <dbReference type="NCBI Taxonomy" id="7962"/>
    <lineage>
        <taxon>Eukaryota</taxon>
        <taxon>Metazoa</taxon>
        <taxon>Chordata</taxon>
        <taxon>Craniata</taxon>
        <taxon>Vertebrata</taxon>
        <taxon>Euteleostomi</taxon>
        <taxon>Actinopterygii</taxon>
        <taxon>Neopterygii</taxon>
        <taxon>Teleostei</taxon>
        <taxon>Ostariophysi</taxon>
        <taxon>Cypriniformes</taxon>
        <taxon>Cyprinidae</taxon>
        <taxon>Cyprininae</taxon>
        <taxon>Cyprinus</taxon>
    </lineage>
</organism>
<dbReference type="SMART" id="SM00406">
    <property type="entry name" value="IGv"/>
    <property type="match status" value="1"/>
</dbReference>
<name>A0A8C2PQ57_CYPCA</name>
<dbReference type="Gene3D" id="2.60.40.10">
    <property type="entry name" value="Immunoglobulins"/>
    <property type="match status" value="1"/>
</dbReference>
<dbReference type="InterPro" id="IPR003599">
    <property type="entry name" value="Ig_sub"/>
</dbReference>
<dbReference type="SMART" id="SM00409">
    <property type="entry name" value="IG"/>
    <property type="match status" value="1"/>
</dbReference>
<sequence length="162" mass="17944">MITTKTSTVGSERDDLLHEFRAVDLRGGARDNLCYKINECVSFGNVITPVESHVSGTEGDIISLSCSYSSARSLFWYHQYPGSAPEFLFLILHATGEVLQKSKTVDQDPRFSAKLNEKKTHVDLEISSAKVIDSALYYCALESSLVSSIHRFTTKVPHTGLL</sequence>
<proteinExistence type="predicted"/>
<evidence type="ECO:0000313" key="8">
    <source>
        <dbReference type="Proteomes" id="UP000694701"/>
    </source>
</evidence>
<keyword evidence="2" id="KW-0391">Immunity</keyword>
<dbReference type="Ensembl" id="ENSCCRT00020082390.1">
    <property type="protein sequence ID" value="ENSCCRP00020075127.1"/>
    <property type="gene ID" value="ENSCCRG00020034997.1"/>
</dbReference>
<dbReference type="GO" id="GO:0002250">
    <property type="term" value="P:adaptive immune response"/>
    <property type="evidence" value="ECO:0007669"/>
    <property type="project" value="UniProtKB-KW"/>
</dbReference>
<reference evidence="7" key="1">
    <citation type="submission" date="2025-08" db="UniProtKB">
        <authorList>
            <consortium name="Ensembl"/>
        </authorList>
    </citation>
    <scope>IDENTIFICATION</scope>
</reference>
<dbReference type="SUPFAM" id="SSF48726">
    <property type="entry name" value="Immunoglobulin"/>
    <property type="match status" value="1"/>
</dbReference>
<evidence type="ECO:0000259" key="6">
    <source>
        <dbReference type="SMART" id="SM00409"/>
    </source>
</evidence>
<evidence type="ECO:0000259" key="5">
    <source>
        <dbReference type="SMART" id="SM00406"/>
    </source>
</evidence>
<evidence type="ECO:0000256" key="3">
    <source>
        <dbReference type="ARBA" id="ARBA00023170"/>
    </source>
</evidence>
<dbReference type="Pfam" id="PF07686">
    <property type="entry name" value="V-set"/>
    <property type="match status" value="1"/>
</dbReference>
<feature type="domain" description="Immunoglobulin" evidence="6">
    <location>
        <begin position="51"/>
        <end position="157"/>
    </location>
</feature>
<keyword evidence="3" id="KW-0675">Receptor</keyword>
<keyword evidence="1" id="KW-0732">Signal</keyword>
<evidence type="ECO:0000256" key="2">
    <source>
        <dbReference type="ARBA" id="ARBA00023130"/>
    </source>
</evidence>
<feature type="domain" description="Immunoglobulin V-set" evidence="5">
    <location>
        <begin position="61"/>
        <end position="141"/>
    </location>
</feature>
<protein>
    <submittedName>
        <fullName evidence="7">T-cell receptor alpha/delta variable 25.0.3</fullName>
    </submittedName>
</protein>
<dbReference type="InterPro" id="IPR013106">
    <property type="entry name" value="Ig_V-set"/>
</dbReference>
<dbReference type="InterPro" id="IPR036179">
    <property type="entry name" value="Ig-like_dom_sf"/>
</dbReference>